<evidence type="ECO:0000313" key="2">
    <source>
        <dbReference type="Proteomes" id="UP000276776"/>
    </source>
</evidence>
<evidence type="ECO:0000313" key="1">
    <source>
        <dbReference type="EMBL" id="VDN04532.1"/>
    </source>
</evidence>
<reference evidence="3" key="1">
    <citation type="submission" date="2017-02" db="UniProtKB">
        <authorList>
            <consortium name="WormBaseParasite"/>
        </authorList>
    </citation>
    <scope>IDENTIFICATION</scope>
</reference>
<keyword evidence="2" id="KW-1185">Reference proteome</keyword>
<reference evidence="1 2" key="2">
    <citation type="submission" date="2018-11" db="EMBL/GenBank/DDBJ databases">
        <authorList>
            <consortium name="Pathogen Informatics"/>
        </authorList>
    </citation>
    <scope>NUCLEOTIDE SEQUENCE [LARGE SCALE GENOMIC DNA]</scope>
</reference>
<gene>
    <name evidence="1" type="ORF">TCLT_LOCUS7106</name>
</gene>
<name>A0A0N5D2K3_THECL</name>
<sequence>MSYLNVKFINVATIWKYYPKAWRDTVTFKTEMCLELRKEIVANENVEIAVDSRVKIAIRIKDRWDILVYDKKGREVTLIEAGITGQDRLTAIETEKKRKHISDRSQENARKHLIQSALWIRRGRSSRDQHSRTEHGINVEVSFRFLFIESAAGSYSGTLAVLVSPSDLLYSSFSLRPGGIHIDCRRKCFRASS</sequence>
<proteinExistence type="predicted"/>
<dbReference type="AlphaFoldDB" id="A0A0N5D2K3"/>
<dbReference type="Proteomes" id="UP000276776">
    <property type="component" value="Unassembled WGS sequence"/>
</dbReference>
<dbReference type="WBParaSite" id="TCLT_0000711701-mRNA-1">
    <property type="protein sequence ID" value="TCLT_0000711701-mRNA-1"/>
    <property type="gene ID" value="TCLT_0000711701"/>
</dbReference>
<dbReference type="EMBL" id="UYYF01004475">
    <property type="protein sequence ID" value="VDN04532.1"/>
    <property type="molecule type" value="Genomic_DNA"/>
</dbReference>
<protein>
    <submittedName>
        <fullName evidence="3">Transposase</fullName>
    </submittedName>
</protein>
<organism evidence="3">
    <name type="scientific">Thelazia callipaeda</name>
    <name type="common">Oriental eyeworm</name>
    <name type="synonym">Parasitic nematode</name>
    <dbReference type="NCBI Taxonomy" id="103827"/>
    <lineage>
        <taxon>Eukaryota</taxon>
        <taxon>Metazoa</taxon>
        <taxon>Ecdysozoa</taxon>
        <taxon>Nematoda</taxon>
        <taxon>Chromadorea</taxon>
        <taxon>Rhabditida</taxon>
        <taxon>Spirurina</taxon>
        <taxon>Spiruromorpha</taxon>
        <taxon>Thelazioidea</taxon>
        <taxon>Thelaziidae</taxon>
        <taxon>Thelazia</taxon>
    </lineage>
</organism>
<evidence type="ECO:0000313" key="3">
    <source>
        <dbReference type="WBParaSite" id="TCLT_0000711701-mRNA-1"/>
    </source>
</evidence>
<accession>A0A0N5D2K3</accession>